<protein>
    <recommendedName>
        <fullName evidence="9">ALOG domain-containing protein</fullName>
    </recommendedName>
</protein>
<dbReference type="PROSITE" id="PS51697">
    <property type="entry name" value="ALOG"/>
    <property type="match status" value="1"/>
</dbReference>
<evidence type="ECO:0000256" key="3">
    <source>
        <dbReference type="ARBA" id="ARBA00022473"/>
    </source>
</evidence>
<dbReference type="GO" id="GO:0003677">
    <property type="term" value="F:DNA binding"/>
    <property type="evidence" value="ECO:0007669"/>
    <property type="project" value="UniProtKB-KW"/>
</dbReference>
<evidence type="ECO:0000256" key="4">
    <source>
        <dbReference type="ARBA" id="ARBA00023015"/>
    </source>
</evidence>
<accession>A0AAV2FWQ3</accession>
<gene>
    <name evidence="10" type="ORF">LTRI10_LOCUS42738</name>
</gene>
<dbReference type="Pfam" id="PF04852">
    <property type="entry name" value="ALOG_dom"/>
    <property type="match status" value="1"/>
</dbReference>
<evidence type="ECO:0000256" key="8">
    <source>
        <dbReference type="SAM" id="MobiDB-lite"/>
    </source>
</evidence>
<dbReference type="AlphaFoldDB" id="A0AAV2FWQ3"/>
<organism evidence="10 11">
    <name type="scientific">Linum trigynum</name>
    <dbReference type="NCBI Taxonomy" id="586398"/>
    <lineage>
        <taxon>Eukaryota</taxon>
        <taxon>Viridiplantae</taxon>
        <taxon>Streptophyta</taxon>
        <taxon>Embryophyta</taxon>
        <taxon>Tracheophyta</taxon>
        <taxon>Spermatophyta</taxon>
        <taxon>Magnoliopsida</taxon>
        <taxon>eudicotyledons</taxon>
        <taxon>Gunneridae</taxon>
        <taxon>Pentapetalae</taxon>
        <taxon>rosids</taxon>
        <taxon>fabids</taxon>
        <taxon>Malpighiales</taxon>
        <taxon>Linaceae</taxon>
        <taxon>Linum</taxon>
    </lineage>
</organism>
<feature type="region of interest" description="Disordered" evidence="8">
    <location>
        <begin position="59"/>
        <end position="99"/>
    </location>
</feature>
<keyword evidence="11" id="KW-1185">Reference proteome</keyword>
<keyword evidence="6" id="KW-0804">Transcription</keyword>
<comment type="subcellular location">
    <subcellularLocation>
        <location evidence="1">Nucleus</location>
    </subcellularLocation>
</comment>
<name>A0AAV2FWQ3_9ROSI</name>
<dbReference type="PANTHER" id="PTHR31165">
    <property type="entry name" value="PROTEIN G1-LIKE2"/>
    <property type="match status" value="1"/>
</dbReference>
<sequence>MYPVVAAGAHVLEFLRYLNQLGMSKVHTPICPFYGHPTPPAPCPCPLRQAWCSRHQALPQGGARSPVQNQGSQLREEEAQASPAAEAAPTSSAAATPPPRKPYSCDGNISFCFLLIHLVQLSAKCLVIYITTTNNVGTNKNINHMEKIR</sequence>
<evidence type="ECO:0000256" key="5">
    <source>
        <dbReference type="ARBA" id="ARBA00023125"/>
    </source>
</evidence>
<feature type="domain" description="ALOG" evidence="9">
    <location>
        <begin position="1"/>
        <end position="51"/>
    </location>
</feature>
<comment type="similarity">
    <text evidence="2">Belongs to the plant homeotic and developmental regulators ALOG protein family.</text>
</comment>
<dbReference type="Proteomes" id="UP001497516">
    <property type="component" value="Chromosome 7"/>
</dbReference>
<dbReference type="GO" id="GO:0009299">
    <property type="term" value="P:mRNA transcription"/>
    <property type="evidence" value="ECO:0007669"/>
    <property type="project" value="TreeGrafter"/>
</dbReference>
<evidence type="ECO:0000313" key="10">
    <source>
        <dbReference type="EMBL" id="CAL1402761.1"/>
    </source>
</evidence>
<dbReference type="GO" id="GO:0009416">
    <property type="term" value="P:response to light stimulus"/>
    <property type="evidence" value="ECO:0007669"/>
    <property type="project" value="TreeGrafter"/>
</dbReference>
<evidence type="ECO:0000256" key="2">
    <source>
        <dbReference type="ARBA" id="ARBA00010308"/>
    </source>
</evidence>
<evidence type="ECO:0000259" key="9">
    <source>
        <dbReference type="PROSITE" id="PS51697"/>
    </source>
</evidence>
<evidence type="ECO:0000256" key="1">
    <source>
        <dbReference type="ARBA" id="ARBA00004123"/>
    </source>
</evidence>
<dbReference type="InterPro" id="IPR040222">
    <property type="entry name" value="ALOG"/>
</dbReference>
<keyword evidence="7" id="KW-0539">Nucleus</keyword>
<evidence type="ECO:0000256" key="6">
    <source>
        <dbReference type="ARBA" id="ARBA00023163"/>
    </source>
</evidence>
<keyword evidence="5" id="KW-0238">DNA-binding</keyword>
<dbReference type="PANTHER" id="PTHR31165:SF95">
    <property type="entry name" value="PROTEIN LIGHT-DEPENDENT SHORT HYPOCOTYLS 3"/>
    <property type="match status" value="1"/>
</dbReference>
<dbReference type="EMBL" id="OZ034820">
    <property type="protein sequence ID" value="CAL1402761.1"/>
    <property type="molecule type" value="Genomic_DNA"/>
</dbReference>
<evidence type="ECO:0000256" key="7">
    <source>
        <dbReference type="ARBA" id="ARBA00023242"/>
    </source>
</evidence>
<proteinExistence type="inferred from homology"/>
<dbReference type="GO" id="GO:0005634">
    <property type="term" value="C:nucleus"/>
    <property type="evidence" value="ECO:0007669"/>
    <property type="project" value="UniProtKB-SubCell"/>
</dbReference>
<reference evidence="10 11" key="1">
    <citation type="submission" date="2024-04" db="EMBL/GenBank/DDBJ databases">
        <authorList>
            <person name="Fracassetti M."/>
        </authorList>
    </citation>
    <scope>NUCLEOTIDE SEQUENCE [LARGE SCALE GENOMIC DNA]</scope>
</reference>
<keyword evidence="3" id="KW-0217">Developmental protein</keyword>
<feature type="compositionally biased region" description="Low complexity" evidence="8">
    <location>
        <begin position="80"/>
        <end position="95"/>
    </location>
</feature>
<evidence type="ECO:0000313" key="11">
    <source>
        <dbReference type="Proteomes" id="UP001497516"/>
    </source>
</evidence>
<keyword evidence="4" id="KW-0805">Transcription regulation</keyword>
<dbReference type="InterPro" id="IPR006936">
    <property type="entry name" value="ALOG_dom"/>
</dbReference>